<accession>A0A4R3MPL7</accession>
<evidence type="ECO:0000313" key="3">
    <source>
        <dbReference type="Proteomes" id="UP000294902"/>
    </source>
</evidence>
<dbReference type="AlphaFoldDB" id="A0A4R3MPL7"/>
<evidence type="ECO:0000259" key="1">
    <source>
        <dbReference type="Pfam" id="PF03413"/>
    </source>
</evidence>
<protein>
    <submittedName>
        <fullName evidence="2">Peptidase YpeB-like protein</fullName>
    </submittedName>
</protein>
<dbReference type="Proteomes" id="UP000294902">
    <property type="component" value="Unassembled WGS sequence"/>
</dbReference>
<gene>
    <name evidence="2" type="ORF">EDC18_101479</name>
</gene>
<dbReference type="RefSeq" id="WP_132249861.1">
    <property type="nucleotide sequence ID" value="NZ_SMAL01000001.1"/>
</dbReference>
<proteinExistence type="predicted"/>
<dbReference type="Gene3D" id="3.10.450.40">
    <property type="match status" value="1"/>
</dbReference>
<feature type="domain" description="PepSY" evidence="1">
    <location>
        <begin position="52"/>
        <end position="108"/>
    </location>
</feature>
<keyword evidence="3" id="KW-1185">Reference proteome</keyword>
<dbReference type="InterPro" id="IPR025711">
    <property type="entry name" value="PepSY"/>
</dbReference>
<organism evidence="2 3">
    <name type="scientific">Natranaerovirga pectinivora</name>
    <dbReference type="NCBI Taxonomy" id="682400"/>
    <lineage>
        <taxon>Bacteria</taxon>
        <taxon>Bacillati</taxon>
        <taxon>Bacillota</taxon>
        <taxon>Clostridia</taxon>
        <taxon>Lachnospirales</taxon>
        <taxon>Natranaerovirgaceae</taxon>
        <taxon>Natranaerovirga</taxon>
    </lineage>
</organism>
<name>A0A4R3MPL7_9FIRM</name>
<reference evidence="2 3" key="1">
    <citation type="submission" date="2019-03" db="EMBL/GenBank/DDBJ databases">
        <title>Genomic Encyclopedia of Type Strains, Phase IV (KMG-IV): sequencing the most valuable type-strain genomes for metagenomic binning, comparative biology and taxonomic classification.</title>
        <authorList>
            <person name="Goeker M."/>
        </authorList>
    </citation>
    <scope>NUCLEOTIDE SEQUENCE [LARGE SCALE GENOMIC DNA]</scope>
    <source>
        <strain evidence="2 3">DSM 24629</strain>
    </source>
</reference>
<evidence type="ECO:0000313" key="2">
    <source>
        <dbReference type="EMBL" id="TCT17181.1"/>
    </source>
</evidence>
<comment type="caution">
    <text evidence="2">The sequence shown here is derived from an EMBL/GenBank/DDBJ whole genome shotgun (WGS) entry which is preliminary data.</text>
</comment>
<dbReference type="EMBL" id="SMAL01000001">
    <property type="protein sequence ID" value="TCT17181.1"/>
    <property type="molecule type" value="Genomic_DNA"/>
</dbReference>
<dbReference type="Pfam" id="PF03413">
    <property type="entry name" value="PepSY"/>
    <property type="match status" value="1"/>
</dbReference>
<sequence length="116" mass="13892">MADNNWNNNDNWNNNNWEDNNDWDNNNIWNNNENWDNDWDDNNNWDLDNDIISIERAIQIARDHVQGQVFKAELFPDEDMFIYEVIVLTPYEVYIVDINATTGVILDVQNIENIQM</sequence>